<accession>A0AAW6D7A2</accession>
<feature type="transmembrane region" description="Helical" evidence="1">
    <location>
        <begin position="75"/>
        <end position="97"/>
    </location>
</feature>
<reference evidence="2" key="1">
    <citation type="submission" date="2023-01" db="EMBL/GenBank/DDBJ databases">
        <title>Human gut microbiome strain richness.</title>
        <authorList>
            <person name="Chen-Liaw A."/>
        </authorList>
    </citation>
    <scope>NUCLEOTIDE SEQUENCE</scope>
    <source>
        <strain evidence="2">1001283st1_G1_1001283B150217_161031</strain>
    </source>
</reference>
<keyword evidence="1" id="KW-0812">Transmembrane</keyword>
<feature type="transmembrane region" description="Helical" evidence="1">
    <location>
        <begin position="9"/>
        <end position="29"/>
    </location>
</feature>
<gene>
    <name evidence="2" type="ORF">PNE09_11980</name>
</gene>
<proteinExistence type="predicted"/>
<evidence type="ECO:0000313" key="3">
    <source>
        <dbReference type="Proteomes" id="UP001210809"/>
    </source>
</evidence>
<keyword evidence="1" id="KW-0472">Membrane</keyword>
<feature type="transmembrane region" description="Helical" evidence="1">
    <location>
        <begin position="109"/>
        <end position="128"/>
    </location>
</feature>
<feature type="transmembrane region" description="Helical" evidence="1">
    <location>
        <begin position="149"/>
        <end position="168"/>
    </location>
</feature>
<dbReference type="EMBL" id="JAQLXW010000021">
    <property type="protein sequence ID" value="MDB8004773.1"/>
    <property type="molecule type" value="Genomic_DNA"/>
</dbReference>
<dbReference type="Proteomes" id="UP001210809">
    <property type="component" value="Unassembled WGS sequence"/>
</dbReference>
<feature type="transmembrane region" description="Helical" evidence="1">
    <location>
        <begin position="35"/>
        <end position="54"/>
    </location>
</feature>
<feature type="transmembrane region" description="Helical" evidence="1">
    <location>
        <begin position="188"/>
        <end position="207"/>
    </location>
</feature>
<dbReference type="AlphaFoldDB" id="A0AAW6D7A2"/>
<name>A0AAW6D7A2_9FIRM</name>
<comment type="caution">
    <text evidence="2">The sequence shown here is derived from an EMBL/GenBank/DDBJ whole genome shotgun (WGS) entry which is preliminary data.</text>
</comment>
<evidence type="ECO:0000313" key="2">
    <source>
        <dbReference type="EMBL" id="MDB8004773.1"/>
    </source>
</evidence>
<organism evidence="2 3">
    <name type="scientific">[Eubacterium] siraeum</name>
    <dbReference type="NCBI Taxonomy" id="39492"/>
    <lineage>
        <taxon>Bacteria</taxon>
        <taxon>Bacillati</taxon>
        <taxon>Bacillota</taxon>
        <taxon>Clostridia</taxon>
        <taxon>Eubacteriales</taxon>
        <taxon>Oscillospiraceae</taxon>
        <taxon>Oscillospiraceae incertae sedis</taxon>
    </lineage>
</organism>
<evidence type="ECO:0000256" key="1">
    <source>
        <dbReference type="SAM" id="Phobius"/>
    </source>
</evidence>
<keyword evidence="1" id="KW-1133">Transmembrane helix</keyword>
<protein>
    <submittedName>
        <fullName evidence="2">DUF4405 domain-containing protein</fullName>
    </submittedName>
</protein>
<sequence length="226" mass="26108">MRCRRTVKIIIDIAMYLIFVALMQEYLWSDGLHEWLGITLFALFIAHTILNFRWYQSLFKGKYTPARTTSAIINIALLAAMLCCMVSSVLVSGKVFAFLNLGGARFGRTLHLVSTAWAFVLMSLHMGLHLTPLINKLKKNKKLLRAGQILAVLPAAYGVYVFIGRAFYEELFYLTEFKFFDTDKSAVLYFFETVAMSFPFAFIAYYGRKLLQMKKNKNENSRRHYE</sequence>